<evidence type="ECO:0000259" key="4">
    <source>
        <dbReference type="PROSITE" id="PS50977"/>
    </source>
</evidence>
<dbReference type="PANTHER" id="PTHR30055">
    <property type="entry name" value="HTH-TYPE TRANSCRIPTIONAL REGULATOR RUTR"/>
    <property type="match status" value="1"/>
</dbReference>
<dbReference type="InterPro" id="IPR009057">
    <property type="entry name" value="Homeodomain-like_sf"/>
</dbReference>
<feature type="DNA-binding region" description="H-T-H motif" evidence="2">
    <location>
        <begin position="62"/>
        <end position="81"/>
    </location>
</feature>
<dbReference type="SUPFAM" id="SSF46689">
    <property type="entry name" value="Homeodomain-like"/>
    <property type="match status" value="1"/>
</dbReference>
<dbReference type="InterPro" id="IPR036271">
    <property type="entry name" value="Tet_transcr_reg_TetR-rel_C_sf"/>
</dbReference>
<keyword evidence="6" id="KW-1185">Reference proteome</keyword>
<sequence length="240" mass="26885">MERTIPKDKDNVTIDVEPSGASKNVARSNSRQLSQARAEETRSRILQCAREAFAAHGFTAANVRDIARAAGTTHSMITYHFGSKDELWRESVRDMFALLQRTVINPAQAELGLSAEDRFRNLLRRYTRYSAEHPEHARITVSETIVGGDRLEWMVEEFVKPGHEASMGQLSFLMDCGALPQMPLPSLFYAMVGMIQLPFVLQKEAKLAMGYDFMSDEAIDAHADAVLNLLMPSRRVTPPS</sequence>
<dbReference type="RefSeq" id="WP_013848652.1">
    <property type="nucleotide sequence ID" value="NC_015593.1"/>
</dbReference>
<feature type="domain" description="HTH tetR-type" evidence="4">
    <location>
        <begin position="39"/>
        <end position="99"/>
    </location>
</feature>
<feature type="compositionally biased region" description="Polar residues" evidence="3">
    <location>
        <begin position="21"/>
        <end position="35"/>
    </location>
</feature>
<accession>F6ET42</accession>
<evidence type="ECO:0000313" key="5">
    <source>
        <dbReference type="EMBL" id="AEG50416.1"/>
    </source>
</evidence>
<dbReference type="PRINTS" id="PR00455">
    <property type="entry name" value="HTHTETR"/>
</dbReference>
<organism evidence="5 6">
    <name type="scientific">Sphingobium chlorophenolicum L-1</name>
    <dbReference type="NCBI Taxonomy" id="690566"/>
    <lineage>
        <taxon>Bacteria</taxon>
        <taxon>Pseudomonadati</taxon>
        <taxon>Pseudomonadota</taxon>
        <taxon>Alphaproteobacteria</taxon>
        <taxon>Sphingomonadales</taxon>
        <taxon>Sphingomonadaceae</taxon>
        <taxon>Sphingobium</taxon>
    </lineage>
</organism>
<dbReference type="Pfam" id="PF00440">
    <property type="entry name" value="TetR_N"/>
    <property type="match status" value="1"/>
</dbReference>
<dbReference type="InterPro" id="IPR050109">
    <property type="entry name" value="HTH-type_TetR-like_transc_reg"/>
</dbReference>
<dbReference type="GO" id="GO:0000976">
    <property type="term" value="F:transcription cis-regulatory region binding"/>
    <property type="evidence" value="ECO:0007669"/>
    <property type="project" value="TreeGrafter"/>
</dbReference>
<feature type="region of interest" description="Disordered" evidence="3">
    <location>
        <begin position="1"/>
        <end position="38"/>
    </location>
</feature>
<dbReference type="InterPro" id="IPR001647">
    <property type="entry name" value="HTH_TetR"/>
</dbReference>
<proteinExistence type="predicted"/>
<dbReference type="Proteomes" id="UP000007150">
    <property type="component" value="Chromosome 1"/>
</dbReference>
<dbReference type="PANTHER" id="PTHR30055:SF181">
    <property type="entry name" value="BLR6905 PROTEIN"/>
    <property type="match status" value="1"/>
</dbReference>
<dbReference type="KEGG" id="sch:Sphch_2777"/>
<dbReference type="AlphaFoldDB" id="F6ET42"/>
<keyword evidence="1 2" id="KW-0238">DNA-binding</keyword>
<dbReference type="Gene3D" id="1.10.10.60">
    <property type="entry name" value="Homeodomain-like"/>
    <property type="match status" value="1"/>
</dbReference>
<gene>
    <name evidence="5" type="ORF">Sphch_2777</name>
</gene>
<dbReference type="SUPFAM" id="SSF48498">
    <property type="entry name" value="Tetracyclin repressor-like, C-terminal domain"/>
    <property type="match status" value="1"/>
</dbReference>
<dbReference type="Gene3D" id="1.10.357.10">
    <property type="entry name" value="Tetracycline Repressor, domain 2"/>
    <property type="match status" value="1"/>
</dbReference>
<reference evidence="5 6" key="1">
    <citation type="submission" date="2011-05" db="EMBL/GenBank/DDBJ databases">
        <title>Complete sequence of chromosome 1 of Sphingobium chlorophenolicum L-1.</title>
        <authorList>
            <consortium name="US DOE Joint Genome Institute"/>
            <person name="Lucas S."/>
            <person name="Han J."/>
            <person name="Lapidus A."/>
            <person name="Cheng J.-F."/>
            <person name="Goodwin L."/>
            <person name="Pitluck S."/>
            <person name="Peters L."/>
            <person name="Daligault H."/>
            <person name="Han C."/>
            <person name="Tapia R."/>
            <person name="Land M."/>
            <person name="Hauser L."/>
            <person name="Kyrpides N."/>
            <person name="Ivanova N."/>
            <person name="Pagani I."/>
            <person name="Turner P."/>
            <person name="Copley S."/>
            <person name="Woyke T."/>
        </authorList>
    </citation>
    <scope>NUCLEOTIDE SEQUENCE [LARGE SCALE GENOMIC DNA]</scope>
    <source>
        <strain evidence="5 6">L-1</strain>
    </source>
</reference>
<evidence type="ECO:0000256" key="2">
    <source>
        <dbReference type="PROSITE-ProRule" id="PRU00335"/>
    </source>
</evidence>
<dbReference type="GO" id="GO:0003700">
    <property type="term" value="F:DNA-binding transcription factor activity"/>
    <property type="evidence" value="ECO:0007669"/>
    <property type="project" value="TreeGrafter"/>
</dbReference>
<name>F6ET42_SPHCR</name>
<feature type="compositionally biased region" description="Basic and acidic residues" evidence="3">
    <location>
        <begin position="1"/>
        <end position="12"/>
    </location>
</feature>
<protein>
    <submittedName>
        <fullName evidence="5">Regulatory protein TetR</fullName>
    </submittedName>
</protein>
<dbReference type="PROSITE" id="PS50977">
    <property type="entry name" value="HTH_TETR_2"/>
    <property type="match status" value="1"/>
</dbReference>
<dbReference type="HOGENOM" id="CLU_069356_1_3_5"/>
<dbReference type="EMBL" id="CP002798">
    <property type="protein sequence ID" value="AEG50416.1"/>
    <property type="molecule type" value="Genomic_DNA"/>
</dbReference>
<evidence type="ECO:0000256" key="3">
    <source>
        <dbReference type="SAM" id="MobiDB-lite"/>
    </source>
</evidence>
<dbReference type="STRING" id="690566.Sphch_2777"/>
<evidence type="ECO:0000256" key="1">
    <source>
        <dbReference type="ARBA" id="ARBA00023125"/>
    </source>
</evidence>
<evidence type="ECO:0000313" key="6">
    <source>
        <dbReference type="Proteomes" id="UP000007150"/>
    </source>
</evidence>